<dbReference type="GO" id="GO:0004993">
    <property type="term" value="F:G protein-coupled serotonin receptor activity"/>
    <property type="evidence" value="ECO:0007669"/>
    <property type="project" value="TreeGrafter"/>
</dbReference>
<evidence type="ECO:0000256" key="12">
    <source>
        <dbReference type="SAM" id="SignalP"/>
    </source>
</evidence>
<evidence type="ECO:0000256" key="11">
    <source>
        <dbReference type="SAM" id="Phobius"/>
    </source>
</evidence>
<feature type="transmembrane region" description="Helical" evidence="11">
    <location>
        <begin position="53"/>
        <end position="77"/>
    </location>
</feature>
<evidence type="ECO:0000313" key="15">
    <source>
        <dbReference type="Proteomes" id="UP000076858"/>
    </source>
</evidence>
<evidence type="ECO:0000256" key="9">
    <source>
        <dbReference type="ARBA" id="ARBA00023224"/>
    </source>
</evidence>
<dbReference type="Proteomes" id="UP000076858">
    <property type="component" value="Unassembled WGS sequence"/>
</dbReference>
<comment type="caution">
    <text evidence="14">The sequence shown here is derived from an EMBL/GenBank/DDBJ whole genome shotgun (WGS) entry which is preliminary data.</text>
</comment>
<keyword evidence="5 11" id="KW-1133">Transmembrane helix</keyword>
<dbReference type="Pfam" id="PF00001">
    <property type="entry name" value="7tm_1"/>
    <property type="match status" value="1"/>
</dbReference>
<keyword evidence="7 11" id="KW-0472">Membrane</keyword>
<dbReference type="Gene3D" id="1.20.1070.10">
    <property type="entry name" value="Rhodopsin 7-helix transmembrane proteins"/>
    <property type="match status" value="1"/>
</dbReference>
<dbReference type="GO" id="GO:0030594">
    <property type="term" value="F:neurotransmitter receptor activity"/>
    <property type="evidence" value="ECO:0007669"/>
    <property type="project" value="TreeGrafter"/>
</dbReference>
<evidence type="ECO:0000256" key="6">
    <source>
        <dbReference type="ARBA" id="ARBA00023040"/>
    </source>
</evidence>
<proteinExistence type="inferred from homology"/>
<evidence type="ECO:0000256" key="3">
    <source>
        <dbReference type="ARBA" id="ARBA00022475"/>
    </source>
</evidence>
<keyword evidence="8 10" id="KW-0675">Receptor</keyword>
<accession>A0A164UUU7</accession>
<keyword evidence="12" id="KW-0732">Signal</keyword>
<feature type="transmembrane region" description="Helical" evidence="11">
    <location>
        <begin position="191"/>
        <end position="212"/>
    </location>
</feature>
<comment type="subcellular location">
    <subcellularLocation>
        <location evidence="1">Cell membrane</location>
        <topology evidence="1">Multi-pass membrane protein</topology>
    </subcellularLocation>
</comment>
<evidence type="ECO:0000256" key="5">
    <source>
        <dbReference type="ARBA" id="ARBA00022989"/>
    </source>
</evidence>
<reference evidence="14 15" key="1">
    <citation type="submission" date="2016-03" db="EMBL/GenBank/DDBJ databases">
        <title>EvidentialGene: Evidence-directed Construction of Genes on Genomes.</title>
        <authorList>
            <person name="Gilbert D.G."/>
            <person name="Choi J.-H."/>
            <person name="Mockaitis K."/>
            <person name="Colbourne J."/>
            <person name="Pfrender M."/>
        </authorList>
    </citation>
    <scope>NUCLEOTIDE SEQUENCE [LARGE SCALE GENOMIC DNA]</scope>
    <source>
        <strain evidence="14 15">Xinb3</strain>
        <tissue evidence="14">Complete organism</tissue>
    </source>
</reference>
<dbReference type="OrthoDB" id="10071887at2759"/>
<evidence type="ECO:0000256" key="7">
    <source>
        <dbReference type="ARBA" id="ARBA00023136"/>
    </source>
</evidence>
<dbReference type="GO" id="GO:0045202">
    <property type="term" value="C:synapse"/>
    <property type="evidence" value="ECO:0007669"/>
    <property type="project" value="GOC"/>
</dbReference>
<feature type="signal peptide" evidence="12">
    <location>
        <begin position="1"/>
        <end position="18"/>
    </location>
</feature>
<dbReference type="GO" id="GO:0005886">
    <property type="term" value="C:plasma membrane"/>
    <property type="evidence" value="ECO:0007669"/>
    <property type="project" value="UniProtKB-SubCell"/>
</dbReference>
<evidence type="ECO:0000313" key="14">
    <source>
        <dbReference type="EMBL" id="KZS11691.1"/>
    </source>
</evidence>
<dbReference type="GO" id="GO:0030425">
    <property type="term" value="C:dendrite"/>
    <property type="evidence" value="ECO:0007669"/>
    <property type="project" value="TreeGrafter"/>
</dbReference>
<evidence type="ECO:0000259" key="13">
    <source>
        <dbReference type="PROSITE" id="PS50262"/>
    </source>
</evidence>
<gene>
    <name evidence="14" type="ORF">APZ42_023658</name>
</gene>
<dbReference type="PROSITE" id="PS50262">
    <property type="entry name" value="G_PROTEIN_RECEP_F1_2"/>
    <property type="match status" value="1"/>
</dbReference>
<evidence type="ECO:0000256" key="4">
    <source>
        <dbReference type="ARBA" id="ARBA00022692"/>
    </source>
</evidence>
<evidence type="ECO:0000256" key="8">
    <source>
        <dbReference type="ARBA" id="ARBA00023170"/>
    </source>
</evidence>
<dbReference type="InterPro" id="IPR017452">
    <property type="entry name" value="GPCR_Rhodpsn_7TM"/>
</dbReference>
<feature type="transmembrane region" description="Helical" evidence="11">
    <location>
        <begin position="149"/>
        <end position="170"/>
    </location>
</feature>
<evidence type="ECO:0000256" key="1">
    <source>
        <dbReference type="ARBA" id="ARBA00004651"/>
    </source>
</evidence>
<comment type="similarity">
    <text evidence="2 10">Belongs to the G-protein coupled receptor 1 family.</text>
</comment>
<dbReference type="PANTHER" id="PTHR24247:SF223">
    <property type="entry name" value="HISTAMINE H1 RECEPTOR"/>
    <property type="match status" value="1"/>
</dbReference>
<feature type="chain" id="PRO_5007853748" evidence="12">
    <location>
        <begin position="19"/>
        <end position="241"/>
    </location>
</feature>
<dbReference type="EMBL" id="LRGB01001574">
    <property type="protein sequence ID" value="KZS11691.1"/>
    <property type="molecule type" value="Genomic_DNA"/>
</dbReference>
<keyword evidence="3" id="KW-1003">Cell membrane</keyword>
<evidence type="ECO:0000256" key="2">
    <source>
        <dbReference type="ARBA" id="ARBA00010663"/>
    </source>
</evidence>
<organism evidence="14 15">
    <name type="scientific">Daphnia magna</name>
    <dbReference type="NCBI Taxonomy" id="35525"/>
    <lineage>
        <taxon>Eukaryota</taxon>
        <taxon>Metazoa</taxon>
        <taxon>Ecdysozoa</taxon>
        <taxon>Arthropoda</taxon>
        <taxon>Crustacea</taxon>
        <taxon>Branchiopoda</taxon>
        <taxon>Diplostraca</taxon>
        <taxon>Cladocera</taxon>
        <taxon>Anomopoda</taxon>
        <taxon>Daphniidae</taxon>
        <taxon>Daphnia</taxon>
    </lineage>
</organism>
<dbReference type="AlphaFoldDB" id="A0A164UUU7"/>
<dbReference type="SUPFAM" id="SSF81321">
    <property type="entry name" value="Family A G protein-coupled receptor-like"/>
    <property type="match status" value="1"/>
</dbReference>
<keyword evidence="6 10" id="KW-0297">G-protein coupled receptor</keyword>
<feature type="transmembrane region" description="Helical" evidence="11">
    <location>
        <begin position="97"/>
        <end position="115"/>
    </location>
</feature>
<dbReference type="PANTHER" id="PTHR24247">
    <property type="entry name" value="5-HYDROXYTRYPTAMINE RECEPTOR"/>
    <property type="match status" value="1"/>
</dbReference>
<keyword evidence="9 10" id="KW-0807">Transducer</keyword>
<sequence length="241" mass="26843">MKSSWINESLLLVAPAAAATTEGESSKQDVTNKSLNGKDLNNVTDVISDDVQLAARVAMGIGLYMLAMVTCVGNGMVIHAIRTEKRLRKVSAINSHFSFRFVIVGYLTPEGVLIINYTTSLPDDIICLNILLNLTLTDRWYFGAWMCDAWLSIDYCASTASIFNLFVLSLDRYWSITSPLKYLRRRTKKRAFLMIAAAWTLSLLWILPVTGWSSMTDGIKLNSSPDSCDTEFADNITFKVS</sequence>
<name>A0A164UUU7_9CRUS</name>
<dbReference type="GO" id="GO:0007268">
    <property type="term" value="P:chemical synaptic transmission"/>
    <property type="evidence" value="ECO:0007669"/>
    <property type="project" value="TreeGrafter"/>
</dbReference>
<dbReference type="STRING" id="35525.A0A164UUU7"/>
<keyword evidence="4 10" id="KW-0812">Transmembrane</keyword>
<dbReference type="PRINTS" id="PR00237">
    <property type="entry name" value="GPCRRHODOPSN"/>
</dbReference>
<dbReference type="GO" id="GO:0007187">
    <property type="term" value="P:G protein-coupled receptor signaling pathway, coupled to cyclic nucleotide second messenger"/>
    <property type="evidence" value="ECO:0007669"/>
    <property type="project" value="TreeGrafter"/>
</dbReference>
<dbReference type="InterPro" id="IPR000276">
    <property type="entry name" value="GPCR_Rhodpsn"/>
</dbReference>
<dbReference type="PROSITE" id="PS00237">
    <property type="entry name" value="G_PROTEIN_RECEP_F1_1"/>
    <property type="match status" value="1"/>
</dbReference>
<feature type="domain" description="G-protein coupled receptors family 1 profile" evidence="13">
    <location>
        <begin position="73"/>
        <end position="241"/>
    </location>
</feature>
<protein>
    <submittedName>
        <fullName evidence="14">Class a rhodopsin g-protein coupled receptor gprdop2</fullName>
    </submittedName>
</protein>
<keyword evidence="15" id="KW-1185">Reference proteome</keyword>
<evidence type="ECO:0000256" key="10">
    <source>
        <dbReference type="RuleBase" id="RU000688"/>
    </source>
</evidence>